<evidence type="ECO:0000313" key="3">
    <source>
        <dbReference type="WBParaSite" id="PSU_v2.g12216.t1"/>
    </source>
</evidence>
<protein>
    <submittedName>
        <fullName evidence="3">BAR domain-containing protein</fullName>
    </submittedName>
</protein>
<dbReference type="Proteomes" id="UP000887577">
    <property type="component" value="Unplaced"/>
</dbReference>
<dbReference type="InterPro" id="IPR004148">
    <property type="entry name" value="BAR_dom"/>
</dbReference>
<dbReference type="SUPFAM" id="SSF103657">
    <property type="entry name" value="BAR/IMD domain-like"/>
    <property type="match status" value="1"/>
</dbReference>
<sequence length="226" mass="26086">MFSKVRQRLKSSGRLPDLEVPVVKRIQLLSQIYDMTKSLLHDAREVIKMFDQEEGTLKNSTEAYADTLRVLGASVKANNPEYTIFLEKQAEIYDELGHLQRRLQYDLSVKVVTPLSGWIHADFARMNSEMKRMYEKKTDFDSISSEVARNPRDGGLIHQQDLCRREYERQMEITKLELLRLSGIRNEHAKILSQFALAWKDYTAAARKLFEQIDSAPSKMTSVKGG</sequence>
<evidence type="ECO:0000259" key="1">
    <source>
        <dbReference type="Pfam" id="PF03114"/>
    </source>
</evidence>
<organism evidence="2 3">
    <name type="scientific">Panagrolaimus superbus</name>
    <dbReference type="NCBI Taxonomy" id="310955"/>
    <lineage>
        <taxon>Eukaryota</taxon>
        <taxon>Metazoa</taxon>
        <taxon>Ecdysozoa</taxon>
        <taxon>Nematoda</taxon>
        <taxon>Chromadorea</taxon>
        <taxon>Rhabditida</taxon>
        <taxon>Tylenchina</taxon>
        <taxon>Panagrolaimomorpha</taxon>
        <taxon>Panagrolaimoidea</taxon>
        <taxon>Panagrolaimidae</taxon>
        <taxon>Panagrolaimus</taxon>
    </lineage>
</organism>
<reference evidence="3" key="1">
    <citation type="submission" date="2022-11" db="UniProtKB">
        <authorList>
            <consortium name="WormBaseParasite"/>
        </authorList>
    </citation>
    <scope>IDENTIFICATION</scope>
</reference>
<dbReference type="AlphaFoldDB" id="A0A914XYD2"/>
<dbReference type="GO" id="GO:0005737">
    <property type="term" value="C:cytoplasm"/>
    <property type="evidence" value="ECO:0007669"/>
    <property type="project" value="InterPro"/>
</dbReference>
<keyword evidence="2" id="KW-1185">Reference proteome</keyword>
<dbReference type="WBParaSite" id="PSU_v2.g12216.t1">
    <property type="protein sequence ID" value="PSU_v2.g12216.t1"/>
    <property type="gene ID" value="PSU_v2.g12216"/>
</dbReference>
<dbReference type="Gene3D" id="1.20.1270.60">
    <property type="entry name" value="Arfaptin homology (AH) domain/BAR domain"/>
    <property type="match status" value="1"/>
</dbReference>
<accession>A0A914XYD2</accession>
<dbReference type="Pfam" id="PF03114">
    <property type="entry name" value="BAR"/>
    <property type="match status" value="1"/>
</dbReference>
<proteinExistence type="predicted"/>
<dbReference type="InterPro" id="IPR027267">
    <property type="entry name" value="AH/BAR_dom_sf"/>
</dbReference>
<evidence type="ECO:0000313" key="2">
    <source>
        <dbReference type="Proteomes" id="UP000887577"/>
    </source>
</evidence>
<feature type="domain" description="BAR" evidence="1">
    <location>
        <begin position="57"/>
        <end position="214"/>
    </location>
</feature>
<name>A0A914XYD2_9BILA</name>